<organism evidence="8 9">
    <name type="scientific">Psychroflexus salis</name>
    <dbReference type="NCBI Taxonomy" id="1526574"/>
    <lineage>
        <taxon>Bacteria</taxon>
        <taxon>Pseudomonadati</taxon>
        <taxon>Bacteroidota</taxon>
        <taxon>Flavobacteriia</taxon>
        <taxon>Flavobacteriales</taxon>
        <taxon>Flavobacteriaceae</taxon>
        <taxon>Psychroflexus</taxon>
    </lineage>
</organism>
<dbReference type="InterPro" id="IPR036388">
    <property type="entry name" value="WH-like_DNA-bd_sf"/>
</dbReference>
<evidence type="ECO:0000256" key="3">
    <source>
        <dbReference type="ARBA" id="ARBA00018111"/>
    </source>
</evidence>
<dbReference type="PANTHER" id="PTHR33602:SF1">
    <property type="entry name" value="REGULATORY PROTEIN RECX FAMILY PROTEIN"/>
    <property type="match status" value="1"/>
</dbReference>
<dbReference type="EMBL" id="BMGL01000001">
    <property type="protein sequence ID" value="GGE04204.1"/>
    <property type="molecule type" value="Genomic_DNA"/>
</dbReference>
<dbReference type="RefSeq" id="WP_188404914.1">
    <property type="nucleotide sequence ID" value="NZ_BMGL01000001.1"/>
</dbReference>
<dbReference type="PANTHER" id="PTHR33602">
    <property type="entry name" value="REGULATORY PROTEIN RECX FAMILY PROTEIN"/>
    <property type="match status" value="1"/>
</dbReference>
<reference evidence="8 9" key="1">
    <citation type="journal article" date="2014" name="Int. J. Syst. Evol. Microbiol.">
        <title>Complete genome sequence of Corynebacterium casei LMG S-19264T (=DSM 44701T), isolated from a smear-ripened cheese.</title>
        <authorList>
            <consortium name="US DOE Joint Genome Institute (JGI-PGF)"/>
            <person name="Walter F."/>
            <person name="Albersmeier A."/>
            <person name="Kalinowski J."/>
            <person name="Ruckert C."/>
        </authorList>
    </citation>
    <scope>NUCLEOTIDE SEQUENCE [LARGE SCALE GENOMIC DNA]</scope>
    <source>
        <strain evidence="8 9">CGMCC 1.12925</strain>
    </source>
</reference>
<evidence type="ECO:0000313" key="8">
    <source>
        <dbReference type="EMBL" id="GGE04204.1"/>
    </source>
</evidence>
<gene>
    <name evidence="5 8" type="primary">recX</name>
    <name evidence="8" type="ORF">GCM10010831_02260</name>
</gene>
<name>A0A916ZND4_9FLAO</name>
<dbReference type="Pfam" id="PF02631">
    <property type="entry name" value="RecX_HTH2"/>
    <property type="match status" value="1"/>
</dbReference>
<evidence type="ECO:0000259" key="7">
    <source>
        <dbReference type="Pfam" id="PF21981"/>
    </source>
</evidence>
<dbReference type="Pfam" id="PF21981">
    <property type="entry name" value="RecX_HTH3"/>
    <property type="match status" value="1"/>
</dbReference>
<comment type="similarity">
    <text evidence="2 5">Belongs to the RecX family.</text>
</comment>
<dbReference type="InterPro" id="IPR053924">
    <property type="entry name" value="RecX_HTH_2nd"/>
</dbReference>
<sequence>MNFNEHINTKTYTVKEALITLMKYCAYQDRCHKEVEEKLHKMNMIPEAQEQIIIQLMQDGFLNEERFTRSFVRGKFNFKNWGKQKIKMHLQQKNIPDHLIKIGMQEIKQEDYLDTLENLAVKKWKLLSNTKDAKTKQKVVQHLLYKGYESELVYDIVNGLIQF</sequence>
<dbReference type="HAMAP" id="MF_01114">
    <property type="entry name" value="RecX"/>
    <property type="match status" value="1"/>
</dbReference>
<dbReference type="InterPro" id="IPR053925">
    <property type="entry name" value="RecX_HTH_3rd"/>
</dbReference>
<dbReference type="Proteomes" id="UP000599688">
    <property type="component" value="Unassembled WGS sequence"/>
</dbReference>
<evidence type="ECO:0000256" key="2">
    <source>
        <dbReference type="ARBA" id="ARBA00009695"/>
    </source>
</evidence>
<feature type="domain" description="RecX third three-helical" evidence="7">
    <location>
        <begin position="110"/>
        <end position="156"/>
    </location>
</feature>
<evidence type="ECO:0000259" key="6">
    <source>
        <dbReference type="Pfam" id="PF02631"/>
    </source>
</evidence>
<dbReference type="GO" id="GO:0006282">
    <property type="term" value="P:regulation of DNA repair"/>
    <property type="evidence" value="ECO:0007669"/>
    <property type="project" value="UniProtKB-UniRule"/>
</dbReference>
<evidence type="ECO:0000256" key="4">
    <source>
        <dbReference type="ARBA" id="ARBA00022490"/>
    </source>
</evidence>
<feature type="domain" description="RecX second three-helical" evidence="6">
    <location>
        <begin position="63"/>
        <end position="101"/>
    </location>
</feature>
<accession>A0A916ZND4</accession>
<protein>
    <recommendedName>
        <fullName evidence="3 5">Regulatory protein RecX</fullName>
    </recommendedName>
</protein>
<dbReference type="InterPro" id="IPR003783">
    <property type="entry name" value="Regulatory_RecX"/>
</dbReference>
<comment type="function">
    <text evidence="5">Modulates RecA activity.</text>
</comment>
<comment type="subcellular location">
    <subcellularLocation>
        <location evidence="1 5">Cytoplasm</location>
    </subcellularLocation>
</comment>
<dbReference type="GO" id="GO:0005737">
    <property type="term" value="C:cytoplasm"/>
    <property type="evidence" value="ECO:0007669"/>
    <property type="project" value="UniProtKB-SubCell"/>
</dbReference>
<dbReference type="Gene3D" id="1.10.10.10">
    <property type="entry name" value="Winged helix-like DNA-binding domain superfamily/Winged helix DNA-binding domain"/>
    <property type="match status" value="2"/>
</dbReference>
<evidence type="ECO:0000256" key="5">
    <source>
        <dbReference type="HAMAP-Rule" id="MF_01114"/>
    </source>
</evidence>
<keyword evidence="4 5" id="KW-0963">Cytoplasm</keyword>
<evidence type="ECO:0000313" key="9">
    <source>
        <dbReference type="Proteomes" id="UP000599688"/>
    </source>
</evidence>
<dbReference type="AlphaFoldDB" id="A0A916ZND4"/>
<proteinExistence type="inferred from homology"/>
<evidence type="ECO:0000256" key="1">
    <source>
        <dbReference type="ARBA" id="ARBA00004496"/>
    </source>
</evidence>
<keyword evidence="9" id="KW-1185">Reference proteome</keyword>
<comment type="caution">
    <text evidence="8">The sequence shown here is derived from an EMBL/GenBank/DDBJ whole genome shotgun (WGS) entry which is preliminary data.</text>
</comment>